<feature type="transmembrane region" description="Helical" evidence="13">
    <location>
        <begin position="748"/>
        <end position="766"/>
    </location>
</feature>
<dbReference type="InterPro" id="IPR027417">
    <property type="entry name" value="P-loop_NTPase"/>
</dbReference>
<name>A0A547PP18_9RHOB</name>
<keyword evidence="6 13" id="KW-0812">Transmembrane</keyword>
<evidence type="ECO:0000256" key="12">
    <source>
        <dbReference type="ARBA" id="ARBA00023136"/>
    </source>
</evidence>
<dbReference type="PROSITE" id="PS50893">
    <property type="entry name" value="ABC_TRANSPORTER_2"/>
    <property type="match status" value="2"/>
</dbReference>
<dbReference type="InterPro" id="IPR017871">
    <property type="entry name" value="ABC_transporter-like_CS"/>
</dbReference>
<dbReference type="OrthoDB" id="7757085at2"/>
<evidence type="ECO:0000256" key="2">
    <source>
        <dbReference type="ARBA" id="ARBA00004651"/>
    </source>
</evidence>
<dbReference type="EMBL" id="VFSV01000033">
    <property type="protein sequence ID" value="TRD15892.1"/>
    <property type="molecule type" value="Genomic_DNA"/>
</dbReference>
<dbReference type="GO" id="GO:0022857">
    <property type="term" value="F:transmembrane transporter activity"/>
    <property type="evidence" value="ECO:0007669"/>
    <property type="project" value="InterPro"/>
</dbReference>
<keyword evidence="11 13" id="KW-1133">Transmembrane helix</keyword>
<proteinExistence type="predicted"/>
<keyword evidence="7" id="KW-0677">Repeat</keyword>
<evidence type="ECO:0000256" key="10">
    <source>
        <dbReference type="ARBA" id="ARBA00022967"/>
    </source>
</evidence>
<evidence type="ECO:0000313" key="16">
    <source>
        <dbReference type="Proteomes" id="UP000318590"/>
    </source>
</evidence>
<evidence type="ECO:0000313" key="15">
    <source>
        <dbReference type="EMBL" id="TRD15892.1"/>
    </source>
</evidence>
<evidence type="ECO:0000256" key="7">
    <source>
        <dbReference type="ARBA" id="ARBA00022737"/>
    </source>
</evidence>
<protein>
    <submittedName>
        <fullName evidence="15">ATP-binding cassette domain-containing protein</fullName>
    </submittedName>
</protein>
<feature type="transmembrane region" description="Helical" evidence="13">
    <location>
        <begin position="657"/>
        <end position="675"/>
    </location>
</feature>
<evidence type="ECO:0000256" key="4">
    <source>
        <dbReference type="ARBA" id="ARBA00022475"/>
    </source>
</evidence>
<feature type="domain" description="ABC transporter" evidence="14">
    <location>
        <begin position="23"/>
        <end position="259"/>
    </location>
</feature>
<evidence type="ECO:0000256" key="5">
    <source>
        <dbReference type="ARBA" id="ARBA00022597"/>
    </source>
</evidence>
<evidence type="ECO:0000256" key="6">
    <source>
        <dbReference type="ARBA" id="ARBA00022692"/>
    </source>
</evidence>
<evidence type="ECO:0000256" key="11">
    <source>
        <dbReference type="ARBA" id="ARBA00022989"/>
    </source>
</evidence>
<keyword evidence="9 15" id="KW-0067">ATP-binding</keyword>
<dbReference type="GO" id="GO:0005886">
    <property type="term" value="C:plasma membrane"/>
    <property type="evidence" value="ECO:0007669"/>
    <property type="project" value="UniProtKB-SubCell"/>
</dbReference>
<keyword evidence="3" id="KW-0813">Transport</keyword>
<dbReference type="PROSITE" id="PS00211">
    <property type="entry name" value="ABC_TRANSPORTER_1"/>
    <property type="match status" value="1"/>
</dbReference>
<feature type="transmembrane region" description="Helical" evidence="13">
    <location>
        <begin position="548"/>
        <end position="564"/>
    </location>
</feature>
<keyword evidence="5" id="KW-0762">Sugar transport</keyword>
<evidence type="ECO:0000256" key="9">
    <source>
        <dbReference type="ARBA" id="ARBA00022840"/>
    </source>
</evidence>
<sequence length="862" mass="90521">MSYAESASSLSPAAAPKSGEVLLRLTGATKRFGGTVAIRDVSFAIRAGEVLALLGENGAGKSTCVKVMAGVYSPDEGSVEIGGETRVWSSPMEAQDAGIAVMHQHPGLFPDLSVAENIFFGHFPTKGGGVLDRAAMNAGASELLSTIGLDIAPTQPLRTLSVSEQQLVEVARALSSKADVLIMDEPTAALSHREVEKLFEVVEGLKARGVGIVFVGHRMDEIFALSDRIAVLRDGELITVESAEALSRQEAINLMAGRELVAEFPERKHPLGQTVLEVNGLSHDGEYHDISFQVREGEILGIGGLVGSGRTEVARTLFGITRPTEGEILLDGEPVSIRSSGAAMKKGIAYVSEDRLSQSLIMDFPIRVNGSLTVLEQCTTGGLLQPEKEISAVREQLEHLKLRYASWEQEISGLSGGNQQKVVLSKWIATKPRILILDEPTQGIDVESKAAVHAMISELAAEGLAIILISSELPELLGMSDNIVVLNEGRQAATFTREEASATKVLEAATYSAEELGTAPQAVEKPAEATDPHPVMHALMHLAARREIGLAVAILAVVIPVTLANPRMLSPVNLNALFMDAAMLGIVALGQMLVILTRNIDLSVGSTIGLTAYAAAALMSANPELPALAGVAFACLLGAGAGVINGVLVAYGRVPSIVATLGTMSIFRGLHSIYADGDQISADEVPAHWLDFAGGSFLGLPMIVTVSVVVLLIAGFLLSQTRSGREMYAVGSNPGGADLIGIPASSRIFAAFVIAGALAGLMGALWASRYATVDARVAFGYELTVIAAVVVGGVAIRGGSGTVLGIVLGALALLVIRNGLVLVRVDPLWLQGIYGLVILVAITIDAKIAERRERTISRRVLS</sequence>
<accession>A0A547PP18</accession>
<gene>
    <name evidence="15" type="ORF">FEV53_14920</name>
</gene>
<dbReference type="InterPro" id="IPR001851">
    <property type="entry name" value="ABC_transp_permease"/>
</dbReference>
<evidence type="ECO:0000256" key="13">
    <source>
        <dbReference type="SAM" id="Phobius"/>
    </source>
</evidence>
<reference evidence="15 16" key="1">
    <citation type="submission" date="2019-06" db="EMBL/GenBank/DDBJ databases">
        <title>Paenimaribius caenipelagi gen. nov., sp. nov., isolated from a tidal flat.</title>
        <authorList>
            <person name="Yoon J.-H."/>
        </authorList>
    </citation>
    <scope>NUCLEOTIDE SEQUENCE [LARGE SCALE GENOMIC DNA]</scope>
    <source>
        <strain evidence="15 16">JBTF-M29</strain>
    </source>
</reference>
<dbReference type="CDD" id="cd03215">
    <property type="entry name" value="ABC_Carb_Monos_II"/>
    <property type="match status" value="1"/>
</dbReference>
<dbReference type="CDD" id="cd03216">
    <property type="entry name" value="ABC_Carb_Monos_I"/>
    <property type="match status" value="1"/>
</dbReference>
<evidence type="ECO:0000256" key="3">
    <source>
        <dbReference type="ARBA" id="ARBA00022448"/>
    </source>
</evidence>
<feature type="domain" description="ABC transporter" evidence="14">
    <location>
        <begin position="266"/>
        <end position="513"/>
    </location>
</feature>
<dbReference type="InterPro" id="IPR050107">
    <property type="entry name" value="ABC_carbohydrate_import_ATPase"/>
</dbReference>
<evidence type="ECO:0000256" key="8">
    <source>
        <dbReference type="ARBA" id="ARBA00022741"/>
    </source>
</evidence>
<feature type="transmembrane region" description="Helical" evidence="13">
    <location>
        <begin position="829"/>
        <end position="849"/>
    </location>
</feature>
<dbReference type="GO" id="GO:0005524">
    <property type="term" value="F:ATP binding"/>
    <property type="evidence" value="ECO:0007669"/>
    <property type="project" value="UniProtKB-KW"/>
</dbReference>
<dbReference type="Proteomes" id="UP000318590">
    <property type="component" value="Unassembled WGS sequence"/>
</dbReference>
<dbReference type="GO" id="GO:0016887">
    <property type="term" value="F:ATP hydrolysis activity"/>
    <property type="evidence" value="ECO:0007669"/>
    <property type="project" value="InterPro"/>
</dbReference>
<dbReference type="InterPro" id="IPR003439">
    <property type="entry name" value="ABC_transporter-like_ATP-bd"/>
</dbReference>
<comment type="caution">
    <text evidence="15">The sequence shown here is derived from an EMBL/GenBank/DDBJ whole genome shotgun (WGS) entry which is preliminary data.</text>
</comment>
<keyword evidence="8" id="KW-0547">Nucleotide-binding</keyword>
<keyword evidence="10" id="KW-1278">Translocase</keyword>
<feature type="transmembrane region" description="Helical" evidence="13">
    <location>
        <begin position="695"/>
        <end position="718"/>
    </location>
</feature>
<keyword evidence="16" id="KW-1185">Reference proteome</keyword>
<feature type="transmembrane region" description="Helical" evidence="13">
    <location>
        <begin position="778"/>
        <end position="796"/>
    </location>
</feature>
<dbReference type="FunFam" id="3.40.50.300:FF:000127">
    <property type="entry name" value="Ribose import ATP-binding protein RbsA"/>
    <property type="match status" value="1"/>
</dbReference>
<feature type="transmembrane region" description="Helical" evidence="13">
    <location>
        <begin position="627"/>
        <end position="650"/>
    </location>
</feature>
<evidence type="ECO:0000256" key="1">
    <source>
        <dbReference type="ARBA" id="ARBA00004202"/>
    </source>
</evidence>
<organism evidence="15 16">
    <name type="scientific">Palleronia caenipelagi</name>
    <dbReference type="NCBI Taxonomy" id="2489174"/>
    <lineage>
        <taxon>Bacteria</taxon>
        <taxon>Pseudomonadati</taxon>
        <taxon>Pseudomonadota</taxon>
        <taxon>Alphaproteobacteria</taxon>
        <taxon>Rhodobacterales</taxon>
        <taxon>Roseobacteraceae</taxon>
        <taxon>Palleronia</taxon>
    </lineage>
</organism>
<dbReference type="PANTHER" id="PTHR43790">
    <property type="entry name" value="CARBOHYDRATE TRANSPORT ATP-BINDING PROTEIN MG119-RELATED"/>
    <property type="match status" value="1"/>
</dbReference>
<dbReference type="SMART" id="SM00382">
    <property type="entry name" value="AAA"/>
    <property type="match status" value="2"/>
</dbReference>
<dbReference type="CDD" id="cd06579">
    <property type="entry name" value="TM_PBP1_transp_AraH_like"/>
    <property type="match status" value="1"/>
</dbReference>
<dbReference type="PANTHER" id="PTHR43790:SF3">
    <property type="entry name" value="D-ALLOSE IMPORT ATP-BINDING PROTEIN ALSA-RELATED"/>
    <property type="match status" value="1"/>
</dbReference>
<evidence type="ECO:0000259" key="14">
    <source>
        <dbReference type="PROSITE" id="PS50893"/>
    </source>
</evidence>
<keyword evidence="12 13" id="KW-0472">Membrane</keyword>
<feature type="transmembrane region" description="Helical" evidence="13">
    <location>
        <begin position="576"/>
        <end position="595"/>
    </location>
</feature>
<dbReference type="InterPro" id="IPR003593">
    <property type="entry name" value="AAA+_ATPase"/>
</dbReference>
<dbReference type="Pfam" id="PF00005">
    <property type="entry name" value="ABC_tran"/>
    <property type="match status" value="2"/>
</dbReference>
<dbReference type="SUPFAM" id="SSF52540">
    <property type="entry name" value="P-loop containing nucleoside triphosphate hydrolases"/>
    <property type="match status" value="2"/>
</dbReference>
<comment type="subcellular location">
    <subcellularLocation>
        <location evidence="2">Cell membrane</location>
        <topology evidence="2">Multi-pass membrane protein</topology>
    </subcellularLocation>
    <subcellularLocation>
        <location evidence="1">Cell membrane</location>
        <topology evidence="1">Peripheral membrane protein</topology>
    </subcellularLocation>
</comment>
<keyword evidence="4" id="KW-1003">Cell membrane</keyword>
<feature type="transmembrane region" description="Helical" evidence="13">
    <location>
        <begin position="803"/>
        <end position="823"/>
    </location>
</feature>
<dbReference type="Pfam" id="PF02653">
    <property type="entry name" value="BPD_transp_2"/>
    <property type="match status" value="1"/>
</dbReference>
<dbReference type="Gene3D" id="3.40.50.300">
    <property type="entry name" value="P-loop containing nucleotide triphosphate hydrolases"/>
    <property type="match status" value="2"/>
</dbReference>
<dbReference type="AlphaFoldDB" id="A0A547PP18"/>